<name>A0A451BMZ8_9GAMM</name>
<dbReference type="EMBL" id="CAADHB010000058">
    <property type="protein sequence ID" value="VFK79638.1"/>
    <property type="molecule type" value="Genomic_DNA"/>
</dbReference>
<proteinExistence type="predicted"/>
<gene>
    <name evidence="1" type="ORF">BECKSD772D_GA0070982_10589</name>
</gene>
<reference evidence="1" key="1">
    <citation type="submission" date="2019-02" db="EMBL/GenBank/DDBJ databases">
        <authorList>
            <person name="Gruber-Vodicka R. H."/>
            <person name="Seah K. B. B."/>
        </authorList>
    </citation>
    <scope>NUCLEOTIDE SEQUENCE</scope>
    <source>
        <strain evidence="1">BECK_S127</strain>
    </source>
</reference>
<organism evidence="1">
    <name type="scientific">Candidatus Kentrum sp. SD</name>
    <dbReference type="NCBI Taxonomy" id="2126332"/>
    <lineage>
        <taxon>Bacteria</taxon>
        <taxon>Pseudomonadati</taxon>
        <taxon>Pseudomonadota</taxon>
        <taxon>Gammaproteobacteria</taxon>
        <taxon>Candidatus Kentrum</taxon>
    </lineage>
</organism>
<sequence length="82" mass="8968">MTIPGRVIGVRCDSRSRLPFSYSSHSYPTIGHRNQNIAPVNRPVLEQALLSRISNFENAVLEQSGLLVGADVIVTRVIPGIL</sequence>
<evidence type="ECO:0000313" key="1">
    <source>
        <dbReference type="EMBL" id="VFK79638.1"/>
    </source>
</evidence>
<accession>A0A451BMZ8</accession>
<dbReference type="AlphaFoldDB" id="A0A451BMZ8"/>
<protein>
    <submittedName>
        <fullName evidence="1">Uncharacterized protein</fullName>
    </submittedName>
</protein>